<comment type="caution">
    <text evidence="1">The sequence shown here is derived from an EMBL/GenBank/DDBJ whole genome shotgun (WGS) entry which is preliminary data.</text>
</comment>
<keyword evidence="2" id="KW-1185">Reference proteome</keyword>
<dbReference type="InterPro" id="IPR011989">
    <property type="entry name" value="ARM-like"/>
</dbReference>
<protein>
    <submittedName>
        <fullName evidence="1">Uncharacterized protein</fullName>
    </submittedName>
</protein>
<proteinExistence type="predicted"/>
<dbReference type="GO" id="GO:0007032">
    <property type="term" value="P:endosome organization"/>
    <property type="evidence" value="ECO:0007669"/>
    <property type="project" value="InterPro"/>
</dbReference>
<accession>A0AAU9TVA5</accession>
<dbReference type="GO" id="GO:2000641">
    <property type="term" value="P:regulation of early endosome to late endosome transport"/>
    <property type="evidence" value="ECO:0007669"/>
    <property type="project" value="InterPro"/>
</dbReference>
<dbReference type="PANTHER" id="PTHR36983:SF2">
    <property type="entry name" value="DNAJ HOMOLOG SUBFAMILY C MEMBER 13"/>
    <property type="match status" value="1"/>
</dbReference>
<evidence type="ECO:0000313" key="2">
    <source>
        <dbReference type="Proteomes" id="UP001153954"/>
    </source>
</evidence>
<dbReference type="SUPFAM" id="SSF48371">
    <property type="entry name" value="ARM repeat"/>
    <property type="match status" value="1"/>
</dbReference>
<dbReference type="EMBL" id="CAKOGL010000008">
    <property type="protein sequence ID" value="CAH2089736.1"/>
    <property type="molecule type" value="Genomic_DNA"/>
</dbReference>
<dbReference type="GO" id="GO:0006898">
    <property type="term" value="P:receptor-mediated endocytosis"/>
    <property type="evidence" value="ECO:0007669"/>
    <property type="project" value="TreeGrafter"/>
</dbReference>
<sequence>MCAVVGVAQLLKTLTSNWRTPYLVWDNSTRAELREALRARPPDDALAPPLRYSAHRRLLAVGGLYLAIYDEMPDYPVENPQQFALDLLKFIQEQTQLEITDEIAEHITLALNALANCIIKNPGVEIQCIGRFGLIFGLMAAGERVSRAAVRVVAAAARSRACVDDVAAGALLGHLLPLLAPPPRDDALRALAALLPATPLVREALSKGAVIYLLDLFCNCNIPEIREMAVELLARMMADKLHGPKVRLTISRYVPGVFAEAMREAGAAGALHAFDASHDHPELVWGDELRARVRARLAQLRDRHYTNQIGDPSTVFEYDTSEQGEEAWAPPGEVVVGGVYLKLFLQNPTWSLRSPKRFLQELVSETLSSLSKDSSEGSRGDTCARALAALLRARPALCEACAQLGELPRLARLLPACPRHAVPVLAALAHTQACVVALSQTDVMVGLKTAVKTCQETVGAACDALTAIFNSTVNTDKLVLQALECELVGELLGVLEARALEGGAAARVVGALKAMSRAGPHAERVRAQLARSPVWDQYAAQRHDLFISAPAHHSLAAAPQSAGYLSAPPSVPPTQPPPLD</sequence>
<dbReference type="GO" id="GO:0010008">
    <property type="term" value="C:endosome membrane"/>
    <property type="evidence" value="ECO:0007669"/>
    <property type="project" value="TreeGrafter"/>
</dbReference>
<dbReference type="InterPro" id="IPR016024">
    <property type="entry name" value="ARM-type_fold"/>
</dbReference>
<dbReference type="AlphaFoldDB" id="A0AAU9TVA5"/>
<gene>
    <name evidence="1" type="ORF">EEDITHA_LOCUS5761</name>
</gene>
<evidence type="ECO:0000313" key="1">
    <source>
        <dbReference type="EMBL" id="CAH2089736.1"/>
    </source>
</evidence>
<dbReference type="Proteomes" id="UP001153954">
    <property type="component" value="Unassembled WGS sequence"/>
</dbReference>
<reference evidence="1" key="1">
    <citation type="submission" date="2022-03" db="EMBL/GenBank/DDBJ databases">
        <authorList>
            <person name="Tunstrom K."/>
        </authorList>
    </citation>
    <scope>NUCLEOTIDE SEQUENCE</scope>
</reference>
<organism evidence="1 2">
    <name type="scientific">Euphydryas editha</name>
    <name type="common">Edith's checkerspot</name>
    <dbReference type="NCBI Taxonomy" id="104508"/>
    <lineage>
        <taxon>Eukaryota</taxon>
        <taxon>Metazoa</taxon>
        <taxon>Ecdysozoa</taxon>
        <taxon>Arthropoda</taxon>
        <taxon>Hexapoda</taxon>
        <taxon>Insecta</taxon>
        <taxon>Pterygota</taxon>
        <taxon>Neoptera</taxon>
        <taxon>Endopterygota</taxon>
        <taxon>Lepidoptera</taxon>
        <taxon>Glossata</taxon>
        <taxon>Ditrysia</taxon>
        <taxon>Papilionoidea</taxon>
        <taxon>Nymphalidae</taxon>
        <taxon>Nymphalinae</taxon>
        <taxon>Euphydryas</taxon>
    </lineage>
</organism>
<name>A0AAU9TVA5_EUPED</name>
<dbReference type="PANTHER" id="PTHR36983">
    <property type="entry name" value="DNAJ HOMOLOG SUBFAMILY C MEMBER 13"/>
    <property type="match status" value="1"/>
</dbReference>
<dbReference type="InterPro" id="IPR044978">
    <property type="entry name" value="GRV2/DNAJC13"/>
</dbReference>
<dbReference type="Gene3D" id="1.25.10.10">
    <property type="entry name" value="Leucine-rich Repeat Variant"/>
    <property type="match status" value="1"/>
</dbReference>